<organism evidence="2 3">
    <name type="scientific">Penstemon smallii</name>
    <dbReference type="NCBI Taxonomy" id="265156"/>
    <lineage>
        <taxon>Eukaryota</taxon>
        <taxon>Viridiplantae</taxon>
        <taxon>Streptophyta</taxon>
        <taxon>Embryophyta</taxon>
        <taxon>Tracheophyta</taxon>
        <taxon>Spermatophyta</taxon>
        <taxon>Magnoliopsida</taxon>
        <taxon>eudicotyledons</taxon>
        <taxon>Gunneridae</taxon>
        <taxon>Pentapetalae</taxon>
        <taxon>asterids</taxon>
        <taxon>lamiids</taxon>
        <taxon>Lamiales</taxon>
        <taxon>Plantaginaceae</taxon>
        <taxon>Cheloneae</taxon>
        <taxon>Penstemon</taxon>
    </lineage>
</organism>
<keyword evidence="3" id="KW-1185">Reference proteome</keyword>
<dbReference type="InterPro" id="IPR037766">
    <property type="entry name" value="FHY1"/>
</dbReference>
<proteinExistence type="predicted"/>
<dbReference type="PANTHER" id="PTHR37723">
    <property type="entry name" value="PROTEIN FAR-RED ELONGATED HYPOCOTYL 1"/>
    <property type="match status" value="1"/>
</dbReference>
<dbReference type="AlphaFoldDB" id="A0ABD3TQW1"/>
<dbReference type="Proteomes" id="UP001634393">
    <property type="component" value="Unassembled WGS sequence"/>
</dbReference>
<feature type="region of interest" description="Disordered" evidence="1">
    <location>
        <begin position="57"/>
        <end position="90"/>
    </location>
</feature>
<gene>
    <name evidence="2" type="ORF">ACJIZ3_024100</name>
</gene>
<evidence type="ECO:0000256" key="1">
    <source>
        <dbReference type="SAM" id="MobiDB-lite"/>
    </source>
</evidence>
<dbReference type="EMBL" id="JBJXBP010000003">
    <property type="protein sequence ID" value="KAL3839509.1"/>
    <property type="molecule type" value="Genomic_DNA"/>
</dbReference>
<name>A0ABD3TQW1_9LAMI</name>
<feature type="region of interest" description="Disordered" evidence="1">
    <location>
        <begin position="1"/>
        <end position="24"/>
    </location>
</feature>
<feature type="compositionally biased region" description="Basic and acidic residues" evidence="1">
    <location>
        <begin position="57"/>
        <end position="66"/>
    </location>
</feature>
<reference evidence="2 3" key="1">
    <citation type="submission" date="2024-12" db="EMBL/GenBank/DDBJ databases">
        <title>The unique morphological basis and parallel evolutionary history of personate flowers in Penstemon.</title>
        <authorList>
            <person name="Depatie T.H."/>
            <person name="Wessinger C.A."/>
        </authorList>
    </citation>
    <scope>NUCLEOTIDE SEQUENCE [LARGE SCALE GENOMIC DNA]</scope>
    <source>
        <strain evidence="2">WTNN_2</strain>
        <tissue evidence="2">Leaf</tissue>
    </source>
</reference>
<sequence length="213" mass="24468">MEETLSSPAEINRKRKLQTELLESPRAKHVRWEQRFEHDSSSDSSLKKVDCNIFAKRSESDSESAKDSNSFHCDDDSAMSESAEPCTSSSSWISTYSEMDLYSLTTSSSCKSESKSINEEHNCLYNDYGLIPSLNYEEEFLESRILSEYGIDSMECRRDKELDNLISSNEVAPSNFVLSSGRWSVNQDSQEDANKKLTIDKEFEQYFSMLMLW</sequence>
<comment type="caution">
    <text evidence="2">The sequence shown here is derived from an EMBL/GenBank/DDBJ whole genome shotgun (WGS) entry which is preliminary data.</text>
</comment>
<dbReference type="PANTHER" id="PTHR37723:SF1">
    <property type="entry name" value="PROTEIN FAR-RED-ELONGATED HYPOCOTYL 1-LIKE"/>
    <property type="match status" value="1"/>
</dbReference>
<evidence type="ECO:0000313" key="2">
    <source>
        <dbReference type="EMBL" id="KAL3839509.1"/>
    </source>
</evidence>
<evidence type="ECO:0000313" key="3">
    <source>
        <dbReference type="Proteomes" id="UP001634393"/>
    </source>
</evidence>
<accession>A0ABD3TQW1</accession>
<protein>
    <submittedName>
        <fullName evidence="2">Uncharacterized protein</fullName>
    </submittedName>
</protein>
<feature type="compositionally biased region" description="Low complexity" evidence="1">
    <location>
        <begin position="80"/>
        <end position="90"/>
    </location>
</feature>